<evidence type="ECO:0000256" key="1">
    <source>
        <dbReference type="SAM" id="SignalP"/>
    </source>
</evidence>
<dbReference type="InterPro" id="IPR025711">
    <property type="entry name" value="PepSY"/>
</dbReference>
<keyword evidence="4" id="KW-1185">Reference proteome</keyword>
<name>W6M862_9GAMM</name>
<sequence>MAILYARRPLALLLVLAALLPETSALAGRDQDEIRRLHQAKQILALDTIITNHRRQYPGGKLLEAELEFEEGRYVYEIKILGDDGAVREFEYDARSGELWHLKH</sequence>
<keyword evidence="1" id="KW-0732">Signal</keyword>
<reference evidence="3" key="2">
    <citation type="submission" date="2014-03" db="EMBL/GenBank/DDBJ databases">
        <title>Candidatus Competibacter-lineage genomes retrieved from metagenomes reveal functional metabolic diversity.</title>
        <authorList>
            <person name="McIlroy S.J."/>
            <person name="Albertsen M."/>
            <person name="Andresen E.K."/>
            <person name="Saunders A.M."/>
            <person name="Kristiansen R."/>
            <person name="Stokholm-Bjerregaard M."/>
            <person name="Nielsen K.L."/>
            <person name="Nielsen P.H."/>
        </authorList>
    </citation>
    <scope>NUCLEOTIDE SEQUENCE</scope>
    <source>
        <strain evidence="3">Run_A_D11</strain>
    </source>
</reference>
<protein>
    <submittedName>
        <fullName evidence="3">Predicted membrane protein</fullName>
    </submittedName>
</protein>
<comment type="caution">
    <text evidence="3">The sequence shown here is derived from an EMBL/GenBank/DDBJ whole genome shotgun (WGS) entry which is preliminary data.</text>
</comment>
<dbReference type="EMBL" id="CBTJ020000027">
    <property type="protein sequence ID" value="CDI01930.1"/>
    <property type="molecule type" value="Genomic_DNA"/>
</dbReference>
<dbReference type="RefSeq" id="WP_071244015.1">
    <property type="nucleotide sequence ID" value="NZ_CBTJ020000027.1"/>
</dbReference>
<dbReference type="Pfam" id="PF03413">
    <property type="entry name" value="PepSY"/>
    <property type="match status" value="1"/>
</dbReference>
<dbReference type="STRING" id="1400863.BN873_210151"/>
<evidence type="ECO:0000313" key="3">
    <source>
        <dbReference type="EMBL" id="CDI01930.1"/>
    </source>
</evidence>
<organism evidence="3 4">
    <name type="scientific">Candidatus Competibacter denitrificans Run_A_D11</name>
    <dbReference type="NCBI Taxonomy" id="1400863"/>
    <lineage>
        <taxon>Bacteria</taxon>
        <taxon>Pseudomonadati</taxon>
        <taxon>Pseudomonadota</taxon>
        <taxon>Gammaproteobacteria</taxon>
        <taxon>Candidatus Competibacteraceae</taxon>
        <taxon>Candidatus Competibacter</taxon>
    </lineage>
</organism>
<dbReference type="OrthoDB" id="6975080at2"/>
<accession>W6M862</accession>
<gene>
    <name evidence="3" type="ORF">BN873_210151</name>
</gene>
<evidence type="ECO:0000313" key="4">
    <source>
        <dbReference type="Proteomes" id="UP000035760"/>
    </source>
</evidence>
<dbReference type="Gene3D" id="3.10.450.40">
    <property type="match status" value="1"/>
</dbReference>
<feature type="chain" id="PRO_5004878738" evidence="1">
    <location>
        <begin position="28"/>
        <end position="104"/>
    </location>
</feature>
<reference evidence="3" key="1">
    <citation type="submission" date="2013-07" db="EMBL/GenBank/DDBJ databases">
        <authorList>
            <person name="McIlroy S."/>
        </authorList>
    </citation>
    <scope>NUCLEOTIDE SEQUENCE [LARGE SCALE GENOMIC DNA]</scope>
    <source>
        <strain evidence="3">Run_A_D11</strain>
    </source>
</reference>
<feature type="domain" description="PepSY" evidence="2">
    <location>
        <begin position="44"/>
        <end position="98"/>
    </location>
</feature>
<feature type="signal peptide" evidence="1">
    <location>
        <begin position="1"/>
        <end position="27"/>
    </location>
</feature>
<proteinExistence type="predicted"/>
<dbReference type="Proteomes" id="UP000035760">
    <property type="component" value="Unassembled WGS sequence"/>
</dbReference>
<evidence type="ECO:0000259" key="2">
    <source>
        <dbReference type="Pfam" id="PF03413"/>
    </source>
</evidence>
<dbReference type="AlphaFoldDB" id="W6M862"/>